<dbReference type="GO" id="GO:0046983">
    <property type="term" value="F:protein dimerization activity"/>
    <property type="evidence" value="ECO:0007669"/>
    <property type="project" value="InterPro"/>
</dbReference>
<dbReference type="InterPro" id="IPR044295">
    <property type="entry name" value="BIM1/2/3"/>
</dbReference>
<proteinExistence type="predicted"/>
<comment type="caution">
    <text evidence="2">The sequence shown here is derived from an EMBL/GenBank/DDBJ whole genome shotgun (WGS) entry which is preliminary data.</text>
</comment>
<feature type="compositionally biased region" description="Basic and acidic residues" evidence="1">
    <location>
        <begin position="50"/>
        <end position="75"/>
    </location>
</feature>
<accession>A0A392P3G7</accession>
<protein>
    <submittedName>
        <fullName evidence="2">Transcription factor BIM2</fullName>
    </submittedName>
</protein>
<evidence type="ECO:0000313" key="2">
    <source>
        <dbReference type="EMBL" id="MCI06284.1"/>
    </source>
</evidence>
<dbReference type="EMBL" id="LXQA010061369">
    <property type="protein sequence ID" value="MCI06284.1"/>
    <property type="molecule type" value="Genomic_DNA"/>
</dbReference>
<dbReference type="Proteomes" id="UP000265520">
    <property type="component" value="Unassembled WGS sequence"/>
</dbReference>
<evidence type="ECO:0000313" key="3">
    <source>
        <dbReference type="Proteomes" id="UP000265520"/>
    </source>
</evidence>
<organism evidence="2 3">
    <name type="scientific">Trifolium medium</name>
    <dbReference type="NCBI Taxonomy" id="97028"/>
    <lineage>
        <taxon>Eukaryota</taxon>
        <taxon>Viridiplantae</taxon>
        <taxon>Streptophyta</taxon>
        <taxon>Embryophyta</taxon>
        <taxon>Tracheophyta</taxon>
        <taxon>Spermatophyta</taxon>
        <taxon>Magnoliopsida</taxon>
        <taxon>eudicotyledons</taxon>
        <taxon>Gunneridae</taxon>
        <taxon>Pentapetalae</taxon>
        <taxon>rosids</taxon>
        <taxon>fabids</taxon>
        <taxon>Fabales</taxon>
        <taxon>Fabaceae</taxon>
        <taxon>Papilionoideae</taxon>
        <taxon>50 kb inversion clade</taxon>
        <taxon>NPAAA clade</taxon>
        <taxon>Hologalegina</taxon>
        <taxon>IRL clade</taxon>
        <taxon>Trifolieae</taxon>
        <taxon>Trifolium</taxon>
    </lineage>
</organism>
<keyword evidence="3" id="KW-1185">Reference proteome</keyword>
<feature type="compositionally biased region" description="Acidic residues" evidence="1">
    <location>
        <begin position="9"/>
        <end position="18"/>
    </location>
</feature>
<dbReference type="GO" id="GO:0006351">
    <property type="term" value="P:DNA-templated transcription"/>
    <property type="evidence" value="ECO:0007669"/>
    <property type="project" value="InterPro"/>
</dbReference>
<reference evidence="2 3" key="1">
    <citation type="journal article" date="2018" name="Front. Plant Sci.">
        <title>Red Clover (Trifolium pratense) and Zigzag Clover (T. medium) - A Picture of Genomic Similarities and Differences.</title>
        <authorList>
            <person name="Dluhosova J."/>
            <person name="Istvanek J."/>
            <person name="Nedelnik J."/>
            <person name="Repkova J."/>
        </authorList>
    </citation>
    <scope>NUCLEOTIDE SEQUENCE [LARGE SCALE GENOMIC DNA]</scope>
    <source>
        <strain evidence="3">cv. 10/8</strain>
        <tissue evidence="2">Leaf</tissue>
    </source>
</reference>
<sequence>MKAGKLNHDEDEYDDDDFNSSKKQGTSSAPNTNKDGKATDKASVIRSKHSVTEQRRRSKINESTDTDMNTRHDTVSDTGHAL</sequence>
<feature type="region of interest" description="Disordered" evidence="1">
    <location>
        <begin position="1"/>
        <end position="82"/>
    </location>
</feature>
<name>A0A392P3G7_9FABA</name>
<evidence type="ECO:0000256" key="1">
    <source>
        <dbReference type="SAM" id="MobiDB-lite"/>
    </source>
</evidence>
<feature type="compositionally biased region" description="Polar residues" evidence="1">
    <location>
        <begin position="21"/>
        <end position="33"/>
    </location>
</feature>
<dbReference type="AlphaFoldDB" id="A0A392P3G7"/>
<dbReference type="PANTHER" id="PTHR46412">
    <property type="entry name" value="BES1-INTERACTING MYC-LIKE PROTEIN"/>
    <property type="match status" value="1"/>
</dbReference>
<dbReference type="GO" id="GO:0003700">
    <property type="term" value="F:DNA-binding transcription factor activity"/>
    <property type="evidence" value="ECO:0007669"/>
    <property type="project" value="InterPro"/>
</dbReference>
<dbReference type="PANTHER" id="PTHR46412:SF6">
    <property type="entry name" value="TRANSCRIPTION FACTOR BIM2"/>
    <property type="match status" value="1"/>
</dbReference>